<name>A0A098E0Z0_GIBZE</name>
<sequence>MWLPLSASRFSLPFSPVSVNDNTMLWAALFLLAISNPTADYQEKVTKRDDSGETRSWGDRANVPNLAETDQLPNQLLQNFN</sequence>
<accession>A0A098E0Z0</accession>
<dbReference type="InParanoid" id="A0A098E0Z0"/>
<dbReference type="EnsemblFungi" id="CEF87760">
    <property type="protein sequence ID" value="CEF87760"/>
    <property type="gene ID" value="FGRRES_20269"/>
</dbReference>
<feature type="region of interest" description="Disordered" evidence="1">
    <location>
        <begin position="44"/>
        <end position="65"/>
    </location>
</feature>
<dbReference type="EMBL" id="HG970334">
    <property type="protein sequence ID" value="CEF87760.1"/>
    <property type="molecule type" value="Genomic_DNA"/>
</dbReference>
<protein>
    <submittedName>
        <fullName evidence="2">Chromosome 3, complete genome</fullName>
    </submittedName>
</protein>
<evidence type="ECO:0000313" key="2">
    <source>
        <dbReference type="EMBL" id="CEF87760.1"/>
    </source>
</evidence>
<dbReference type="VEuPathDB" id="FungiDB:FGRAMPH1_01G18423"/>
<dbReference type="AlphaFoldDB" id="A0A098E0Z0"/>
<dbReference type="Proteomes" id="UP000070720">
    <property type="component" value="Chromosome 3"/>
</dbReference>
<accession>A0A0E0SMU7</accession>
<keyword evidence="4" id="KW-1185">Reference proteome</keyword>
<proteinExistence type="predicted"/>
<reference evidence="2 4" key="3">
    <citation type="journal article" date="2015" name="BMC Genomics">
        <title>The completed genome sequence of the pathogenic ascomycete fungus Fusarium graminearum.</title>
        <authorList>
            <person name="King R."/>
            <person name="Urban M."/>
            <person name="Hammond-Kosack M.C."/>
            <person name="Hassani-Pak K."/>
            <person name="Hammond-Kosack K.E."/>
        </authorList>
    </citation>
    <scope>NUCLEOTIDE SEQUENCE [LARGE SCALE GENOMIC DNA]</scope>
    <source>
        <strain evidence="4">ATCC MYA-4620 / CBS 123657 / FGSC 9075 / NRRL 31084 / PH-1</strain>
        <strain evidence="2">PH-1</strain>
    </source>
</reference>
<gene>
    <name evidence="2" type="ORF">FGRAMPH1_01T18423</name>
</gene>
<evidence type="ECO:0000313" key="3">
    <source>
        <dbReference type="EnsemblFungi" id="CEF87760"/>
    </source>
</evidence>
<organism evidence="2 4">
    <name type="scientific">Gibberella zeae (strain ATCC MYA-4620 / CBS 123657 / FGSC 9075 / NRRL 31084 / PH-1)</name>
    <name type="common">Wheat head blight fungus</name>
    <name type="synonym">Fusarium graminearum</name>
    <dbReference type="NCBI Taxonomy" id="229533"/>
    <lineage>
        <taxon>Eukaryota</taxon>
        <taxon>Fungi</taxon>
        <taxon>Dikarya</taxon>
        <taxon>Ascomycota</taxon>
        <taxon>Pezizomycotina</taxon>
        <taxon>Sordariomycetes</taxon>
        <taxon>Hypocreomycetidae</taxon>
        <taxon>Hypocreales</taxon>
        <taxon>Nectriaceae</taxon>
        <taxon>Fusarium</taxon>
    </lineage>
</organism>
<reference evidence="3 4" key="1">
    <citation type="journal article" date="2007" name="Science">
        <title>The Fusarium graminearum genome reveals a link between localized polymorphism and pathogen specialization.</title>
        <authorList>
            <person name="Cuomo C.A."/>
            <person name="Gueldener U."/>
            <person name="Xu J.-R."/>
            <person name="Trail F."/>
            <person name="Turgeon B.G."/>
            <person name="Di Pietro A."/>
            <person name="Walton J.D."/>
            <person name="Ma L.-J."/>
            <person name="Baker S.E."/>
            <person name="Rep M."/>
            <person name="Adam G."/>
            <person name="Antoniw J."/>
            <person name="Baldwin T."/>
            <person name="Calvo S.E."/>
            <person name="Chang Y.-L."/>
            <person name="DeCaprio D."/>
            <person name="Gale L.R."/>
            <person name="Gnerre S."/>
            <person name="Goswami R.S."/>
            <person name="Hammond-Kosack K."/>
            <person name="Harris L.J."/>
            <person name="Hilburn K."/>
            <person name="Kennell J.C."/>
            <person name="Kroken S."/>
            <person name="Magnuson J.K."/>
            <person name="Mannhaupt G."/>
            <person name="Mauceli E.W."/>
            <person name="Mewes H.-W."/>
            <person name="Mitterbauer R."/>
            <person name="Muehlbauer G."/>
            <person name="Muensterkoetter M."/>
            <person name="Nelson D."/>
            <person name="O'Donnell K."/>
            <person name="Ouellet T."/>
            <person name="Qi W."/>
            <person name="Quesneville H."/>
            <person name="Roncero M.I.G."/>
            <person name="Seong K.-Y."/>
            <person name="Tetko I.V."/>
            <person name="Urban M."/>
            <person name="Waalwijk C."/>
            <person name="Ward T.J."/>
            <person name="Yao J."/>
            <person name="Birren B.W."/>
            <person name="Kistler H.C."/>
        </authorList>
    </citation>
    <scope>NUCLEOTIDE SEQUENCE [LARGE SCALE GENOMIC DNA]</scope>
    <source>
        <strain evidence="4">ATCC MYA-4620 / CBS 123657 / FGSC 9075 / NRRL 31084 / PH-1</strain>
        <strain evidence="3">PH-1 / ATCC MYA-4620 / FGSC 9075 / NRRL 31084</strain>
    </source>
</reference>
<evidence type="ECO:0000256" key="1">
    <source>
        <dbReference type="SAM" id="MobiDB-lite"/>
    </source>
</evidence>
<evidence type="ECO:0000313" key="4">
    <source>
        <dbReference type="Proteomes" id="UP000070720"/>
    </source>
</evidence>
<feature type="compositionally biased region" description="Basic and acidic residues" evidence="1">
    <location>
        <begin position="44"/>
        <end position="58"/>
    </location>
</feature>
<reference evidence="3" key="4">
    <citation type="submission" date="2017-01" db="UniProtKB">
        <authorList>
            <consortium name="EnsemblFungi"/>
        </authorList>
    </citation>
    <scope>IDENTIFICATION</scope>
    <source>
        <strain evidence="3">PH-1 / ATCC MYA-4620 / FGSC 9075 / NRRL 31084</strain>
    </source>
</reference>
<reference evidence="3 4" key="2">
    <citation type="journal article" date="2010" name="Nature">
        <title>Comparative genomics reveals mobile pathogenicity chromosomes in Fusarium.</title>
        <authorList>
            <person name="Ma L.J."/>
            <person name="van der Does H.C."/>
            <person name="Borkovich K.A."/>
            <person name="Coleman J.J."/>
            <person name="Daboussi M.J."/>
            <person name="Di Pietro A."/>
            <person name="Dufresne M."/>
            <person name="Freitag M."/>
            <person name="Grabherr M."/>
            <person name="Henrissat B."/>
            <person name="Houterman P.M."/>
            <person name="Kang S."/>
            <person name="Shim W.B."/>
            <person name="Woloshuk C."/>
            <person name="Xie X."/>
            <person name="Xu J.R."/>
            <person name="Antoniw J."/>
            <person name="Baker S.E."/>
            <person name="Bluhm B.H."/>
            <person name="Breakspear A."/>
            <person name="Brown D.W."/>
            <person name="Butchko R.A."/>
            <person name="Chapman S."/>
            <person name="Coulson R."/>
            <person name="Coutinho P.M."/>
            <person name="Danchin E.G."/>
            <person name="Diener A."/>
            <person name="Gale L.R."/>
            <person name="Gardiner D.M."/>
            <person name="Goff S."/>
            <person name="Hammond-Kosack K.E."/>
            <person name="Hilburn K."/>
            <person name="Hua-Van A."/>
            <person name="Jonkers W."/>
            <person name="Kazan K."/>
            <person name="Kodira C.D."/>
            <person name="Koehrsen M."/>
            <person name="Kumar L."/>
            <person name="Lee Y.H."/>
            <person name="Li L."/>
            <person name="Manners J.M."/>
            <person name="Miranda-Saavedra D."/>
            <person name="Mukherjee M."/>
            <person name="Park G."/>
            <person name="Park J."/>
            <person name="Park S.Y."/>
            <person name="Proctor R.H."/>
            <person name="Regev A."/>
            <person name="Ruiz-Roldan M.C."/>
            <person name="Sain D."/>
            <person name="Sakthikumar S."/>
            <person name="Sykes S."/>
            <person name="Schwartz D.C."/>
            <person name="Turgeon B.G."/>
            <person name="Wapinski I."/>
            <person name="Yoder O."/>
            <person name="Young S."/>
            <person name="Zeng Q."/>
            <person name="Zhou S."/>
            <person name="Galagan J."/>
            <person name="Cuomo C.A."/>
            <person name="Kistler H.C."/>
            <person name="Rep M."/>
        </authorList>
    </citation>
    <scope>GENOME REANNOTATION</scope>
    <source>
        <strain evidence="4">ATCC MYA-4620 / CBS 123657 / FGSC 9075 / NRRL 31084 / PH-1</strain>
        <strain evidence="3">PH-1 / ATCC MYA-4620 / FGSC 9075 / NRRL 31084</strain>
    </source>
</reference>